<evidence type="ECO:0000256" key="4">
    <source>
        <dbReference type="ARBA" id="ARBA00023163"/>
    </source>
</evidence>
<dbReference type="InterPro" id="IPR036271">
    <property type="entry name" value="Tet_transcr_reg_TetR-rel_C_sf"/>
</dbReference>
<dbReference type="PROSITE" id="PS01081">
    <property type="entry name" value="HTH_TETR_1"/>
    <property type="match status" value="1"/>
</dbReference>
<keyword evidence="2" id="KW-0805">Transcription regulation</keyword>
<keyword evidence="8" id="KW-1185">Reference proteome</keyword>
<keyword evidence="3 5" id="KW-0238">DNA-binding</keyword>
<accession>A0A2U1CSW5</accession>
<organism evidence="7 8">
    <name type="scientific">Pusillimonas noertemannii</name>
    <dbReference type="NCBI Taxonomy" id="305977"/>
    <lineage>
        <taxon>Bacteria</taxon>
        <taxon>Pseudomonadati</taxon>
        <taxon>Pseudomonadota</taxon>
        <taxon>Betaproteobacteria</taxon>
        <taxon>Burkholderiales</taxon>
        <taxon>Alcaligenaceae</taxon>
        <taxon>Pusillimonas</taxon>
    </lineage>
</organism>
<evidence type="ECO:0000313" key="8">
    <source>
        <dbReference type="Proteomes" id="UP000246145"/>
    </source>
</evidence>
<reference evidence="7 8" key="1">
    <citation type="submission" date="2018-04" db="EMBL/GenBank/DDBJ databases">
        <title>Genomic Encyclopedia of Type Strains, Phase IV (KMG-IV): sequencing the most valuable type-strain genomes for metagenomic binning, comparative biology and taxonomic classification.</title>
        <authorList>
            <person name="Goeker M."/>
        </authorList>
    </citation>
    <scope>NUCLEOTIDE SEQUENCE [LARGE SCALE GENOMIC DNA]</scope>
    <source>
        <strain evidence="7 8">DSM 10065</strain>
    </source>
</reference>
<dbReference type="Gene3D" id="1.10.357.10">
    <property type="entry name" value="Tetracycline Repressor, domain 2"/>
    <property type="match status" value="1"/>
</dbReference>
<evidence type="ECO:0000313" key="7">
    <source>
        <dbReference type="EMBL" id="PVY68963.1"/>
    </source>
</evidence>
<dbReference type="PRINTS" id="PR00455">
    <property type="entry name" value="HTHTETR"/>
</dbReference>
<dbReference type="PANTHER" id="PTHR30055:SF235">
    <property type="entry name" value="TRANSCRIPTIONAL REGULATORY PROTEIN"/>
    <property type="match status" value="1"/>
</dbReference>
<dbReference type="GO" id="GO:0003700">
    <property type="term" value="F:DNA-binding transcription factor activity"/>
    <property type="evidence" value="ECO:0007669"/>
    <property type="project" value="TreeGrafter"/>
</dbReference>
<dbReference type="SUPFAM" id="SSF46689">
    <property type="entry name" value="Homeodomain-like"/>
    <property type="match status" value="1"/>
</dbReference>
<dbReference type="Proteomes" id="UP000246145">
    <property type="component" value="Unassembled WGS sequence"/>
</dbReference>
<dbReference type="RefSeq" id="WP_116517898.1">
    <property type="nucleotide sequence ID" value="NZ_JACCEX010000008.1"/>
</dbReference>
<proteinExistence type="predicted"/>
<dbReference type="InterPro" id="IPR023772">
    <property type="entry name" value="DNA-bd_HTH_TetR-type_CS"/>
</dbReference>
<dbReference type="InterPro" id="IPR001647">
    <property type="entry name" value="HTH_TetR"/>
</dbReference>
<feature type="DNA-binding region" description="H-T-H motif" evidence="5">
    <location>
        <begin position="27"/>
        <end position="46"/>
    </location>
</feature>
<dbReference type="InterPro" id="IPR009057">
    <property type="entry name" value="Homeodomain-like_sf"/>
</dbReference>
<dbReference type="AlphaFoldDB" id="A0A2U1CSW5"/>
<dbReference type="GO" id="GO:0000976">
    <property type="term" value="F:transcription cis-regulatory region binding"/>
    <property type="evidence" value="ECO:0007669"/>
    <property type="project" value="TreeGrafter"/>
</dbReference>
<evidence type="ECO:0000259" key="6">
    <source>
        <dbReference type="PROSITE" id="PS50977"/>
    </source>
</evidence>
<dbReference type="EMBL" id="QEKO01000001">
    <property type="protein sequence ID" value="PVY68963.1"/>
    <property type="molecule type" value="Genomic_DNA"/>
</dbReference>
<dbReference type="InterPro" id="IPR041586">
    <property type="entry name" value="PsrA_TetR_C"/>
</dbReference>
<evidence type="ECO:0000256" key="5">
    <source>
        <dbReference type="PROSITE-ProRule" id="PRU00335"/>
    </source>
</evidence>
<keyword evidence="1" id="KW-0678">Repressor</keyword>
<dbReference type="OrthoDB" id="6684185at2"/>
<evidence type="ECO:0000256" key="1">
    <source>
        <dbReference type="ARBA" id="ARBA00022491"/>
    </source>
</evidence>
<dbReference type="Pfam" id="PF17939">
    <property type="entry name" value="TetR_C_30"/>
    <property type="match status" value="1"/>
</dbReference>
<dbReference type="SUPFAM" id="SSF48498">
    <property type="entry name" value="Tetracyclin repressor-like, C-terminal domain"/>
    <property type="match status" value="1"/>
</dbReference>
<dbReference type="Pfam" id="PF00440">
    <property type="entry name" value="TetR_N"/>
    <property type="match status" value="1"/>
</dbReference>
<comment type="caution">
    <text evidence="7">The sequence shown here is derived from an EMBL/GenBank/DDBJ whole genome shotgun (WGS) entry which is preliminary data.</text>
</comment>
<feature type="domain" description="HTH tetR-type" evidence="6">
    <location>
        <begin position="4"/>
        <end position="64"/>
    </location>
</feature>
<dbReference type="PANTHER" id="PTHR30055">
    <property type="entry name" value="HTH-TYPE TRANSCRIPTIONAL REGULATOR RUTR"/>
    <property type="match status" value="1"/>
</dbReference>
<name>A0A2U1CSW5_9BURK</name>
<evidence type="ECO:0000256" key="3">
    <source>
        <dbReference type="ARBA" id="ARBA00023125"/>
    </source>
</evidence>
<evidence type="ECO:0000256" key="2">
    <source>
        <dbReference type="ARBA" id="ARBA00023015"/>
    </source>
</evidence>
<keyword evidence="4" id="KW-0804">Transcription</keyword>
<dbReference type="PROSITE" id="PS50977">
    <property type="entry name" value="HTH_TETR_2"/>
    <property type="match status" value="1"/>
</dbReference>
<gene>
    <name evidence="7" type="ORF">C7440_1378</name>
</gene>
<protein>
    <submittedName>
        <fullName evidence="7">TetR family transcriptional regulator</fullName>
    </submittedName>
</protein>
<sequence>MTEQNARSQILDAAEKVFALQGFDGASMREIAKQAGVAQALLHYHFDSKRKLFESMFSRRSEAINRERLTRLDELFNDDEGAAPTLPELIDALFRPTVSFGHEQPGGNLFSRVLVSTNNADDQASRDLISSFYDPTAKRFISAIQRVVPSLKEEEAVWGYMFAIGVGMTMMATTGRAGRLSGGQCDDSDVEAMMARIVPFICAGINALAPATESPSR</sequence>
<dbReference type="InterPro" id="IPR050109">
    <property type="entry name" value="HTH-type_TetR-like_transc_reg"/>
</dbReference>